<comment type="caution">
    <text evidence="2">The sequence shown here is derived from an EMBL/GenBank/DDBJ whole genome shotgun (WGS) entry which is preliminary data.</text>
</comment>
<gene>
    <name evidence="2" type="ORF">BKG82_24695</name>
</gene>
<feature type="domain" description="HNH nuclease" evidence="1">
    <location>
        <begin position="355"/>
        <end position="407"/>
    </location>
</feature>
<dbReference type="Proteomes" id="UP000180043">
    <property type="component" value="Unassembled WGS sequence"/>
</dbReference>
<dbReference type="CDD" id="cd00085">
    <property type="entry name" value="HNHc"/>
    <property type="match status" value="1"/>
</dbReference>
<evidence type="ECO:0000313" key="2">
    <source>
        <dbReference type="EMBL" id="OHU47941.1"/>
    </source>
</evidence>
<dbReference type="Pfam" id="PF02720">
    <property type="entry name" value="DUF222"/>
    <property type="match status" value="1"/>
</dbReference>
<accession>A0A1S1LJ18</accession>
<organism evidence="2 3">
    <name type="scientific">Mycobacteroides chelonae</name>
    <name type="common">Mycobacterium chelonae</name>
    <dbReference type="NCBI Taxonomy" id="1774"/>
    <lineage>
        <taxon>Bacteria</taxon>
        <taxon>Bacillati</taxon>
        <taxon>Actinomycetota</taxon>
        <taxon>Actinomycetes</taxon>
        <taxon>Mycobacteriales</taxon>
        <taxon>Mycobacteriaceae</taxon>
        <taxon>Mycobacteroides</taxon>
    </lineage>
</organism>
<proteinExistence type="predicted"/>
<reference evidence="2 3" key="1">
    <citation type="submission" date="2016-10" db="EMBL/GenBank/DDBJ databases">
        <title>Evaluation of Human, Veterinary and Environmental Mycobacterium chelonae Isolates by Core Genome Phylogenomic Analysis, Targeted Gene Comparison, and Anti-microbial Susceptibility Patterns: A Tale of Mistaken Identities.</title>
        <authorList>
            <person name="Fogelson S.B."/>
            <person name="Camus A.C."/>
            <person name="Lorenz W."/>
            <person name="Vasireddy R."/>
            <person name="Vasireddy S."/>
            <person name="Smith T."/>
            <person name="Brown-Elliott B.A."/>
            <person name="Wallace R.J.Jr."/>
            <person name="Hasan N.A."/>
            <person name="Reischl U."/>
            <person name="Sanchez S."/>
        </authorList>
    </citation>
    <scope>NUCLEOTIDE SEQUENCE [LARGE SCALE GENOMIC DNA]</scope>
    <source>
        <strain evidence="2 3">15515</strain>
    </source>
</reference>
<sequence>MRSIVDVEVGHVLAELAGALDALSELDPQTLTQGDRLAVLREVEAFVRRIPAATHGLVNELVADHVPGAFGGINPPDVLADALRITRSDARRRIRDAAELAPRVTLSGDRIEPVLAATAMAQRAGAAGGDHIAVIRQFWDRLPRAVDAVTRAAAERQLAELAGTLRPDELRKAADRLLAYLDPDGSFTGDADRARRRGFRMGRQGVDLMTPGEFDLDPELRSYLDAIFAKYAAPGMCNSDDETPCVGDDSDVDAARRDGRSVAQRQHDALKAVCRSVLSSGELGRHRGLPVTAVVTATLRELEAGSGNAVTGGGSLLPITDLIRMASHAHHYLAIFDDDGRALHLGRAKRIATVDQRIMLTAKDRGCTYPGCDQPAYHCQVHHMDEWAHGGSTDIDSLTLGCEGHHKLLGAEDQHWRAVRGPDGQTWWIPPAHVDPARSPRINWFHHPDGYLRE</sequence>
<evidence type="ECO:0000259" key="1">
    <source>
        <dbReference type="SMART" id="SM00507"/>
    </source>
</evidence>
<dbReference type="EMBL" id="MLIQ01000030">
    <property type="protein sequence ID" value="OHU47941.1"/>
    <property type="molecule type" value="Genomic_DNA"/>
</dbReference>
<dbReference type="SMART" id="SM00507">
    <property type="entry name" value="HNHc"/>
    <property type="match status" value="1"/>
</dbReference>
<name>A0A1S1LJ18_MYCCH</name>
<dbReference type="AlphaFoldDB" id="A0A1S1LJ18"/>
<evidence type="ECO:0000313" key="3">
    <source>
        <dbReference type="Proteomes" id="UP000180043"/>
    </source>
</evidence>
<dbReference type="RefSeq" id="WP_057968404.1">
    <property type="nucleotide sequence ID" value="NZ_MLII01000043.1"/>
</dbReference>
<dbReference type="InterPro" id="IPR003870">
    <property type="entry name" value="DUF222"/>
</dbReference>
<protein>
    <recommendedName>
        <fullName evidence="1">HNH nuclease domain-containing protein</fullName>
    </recommendedName>
</protein>
<dbReference type="InterPro" id="IPR003615">
    <property type="entry name" value="HNH_nuc"/>
</dbReference>